<sequence length="132" mass="15538">MKENFTYPVIIKKSEEYIDIIFPDFKNTVTSVMNEDDYITASQELLALLIKDYLDEDKLLPEPSMIEDIELIEDQYIIFINVWMPYHQSTIKETYVKKTLTIPSWLNILAKNSNINFSQLLVKALKDELNLK</sequence>
<dbReference type="RefSeq" id="WP_106194936.1">
    <property type="nucleotide sequence ID" value="NZ_PVTO01000021.1"/>
</dbReference>
<dbReference type="Proteomes" id="UP000238205">
    <property type="component" value="Unassembled WGS sequence"/>
</dbReference>
<dbReference type="EMBL" id="PVTO01000021">
    <property type="protein sequence ID" value="PRY80138.1"/>
    <property type="molecule type" value="Genomic_DNA"/>
</dbReference>
<gene>
    <name evidence="1" type="ORF">CLV38_12128</name>
</gene>
<dbReference type="AlphaFoldDB" id="A0A2T0W3U8"/>
<dbReference type="Gene3D" id="3.30.160.250">
    <property type="match status" value="1"/>
</dbReference>
<keyword evidence="2" id="KW-1185">Reference proteome</keyword>
<reference evidence="1 2" key="1">
    <citation type="submission" date="2018-03" db="EMBL/GenBank/DDBJ databases">
        <title>Genomic Encyclopedia of Archaeal and Bacterial Type Strains, Phase II (KMG-II): from individual species to whole genera.</title>
        <authorList>
            <person name="Goeker M."/>
        </authorList>
    </citation>
    <scope>NUCLEOTIDE SEQUENCE [LARGE SCALE GENOMIC DNA]</scope>
    <source>
        <strain evidence="1 2">DSM 13175</strain>
    </source>
</reference>
<dbReference type="OrthoDB" id="5419659at2"/>
<protein>
    <submittedName>
        <fullName evidence="1">Uncharacterized protein</fullName>
    </submittedName>
</protein>
<evidence type="ECO:0000313" key="2">
    <source>
        <dbReference type="Proteomes" id="UP000238205"/>
    </source>
</evidence>
<accession>A0A2T0W3U8</accession>
<proteinExistence type="predicted"/>
<comment type="caution">
    <text evidence="1">The sequence shown here is derived from an EMBL/GenBank/DDBJ whole genome shotgun (WGS) entry which is preliminary data.</text>
</comment>
<name>A0A2T0W3U8_9LACT</name>
<organism evidence="1 2">
    <name type="scientific">Alkalibacterium olivapovliticus</name>
    <dbReference type="NCBI Taxonomy" id="99907"/>
    <lineage>
        <taxon>Bacteria</taxon>
        <taxon>Bacillati</taxon>
        <taxon>Bacillota</taxon>
        <taxon>Bacilli</taxon>
        <taxon>Lactobacillales</taxon>
        <taxon>Carnobacteriaceae</taxon>
        <taxon>Alkalibacterium</taxon>
    </lineage>
</organism>
<evidence type="ECO:0000313" key="1">
    <source>
        <dbReference type="EMBL" id="PRY80138.1"/>
    </source>
</evidence>